<dbReference type="EMBL" id="JBBPBM010000018">
    <property type="protein sequence ID" value="KAK8555212.1"/>
    <property type="molecule type" value="Genomic_DNA"/>
</dbReference>
<name>A0ABR2EAS1_9ROSI</name>
<sequence length="81" mass="8737">MADIQLNWRKKGKLQQDKKAGTAQEAVRGEHTPSWARVGPAGGRPSRDTCSACRVKKMAPYVRIKELLLHAVAVEVGAAAA</sequence>
<evidence type="ECO:0000313" key="3">
    <source>
        <dbReference type="Proteomes" id="UP001472677"/>
    </source>
</evidence>
<protein>
    <submittedName>
        <fullName evidence="2">Uncharacterized protein</fullName>
    </submittedName>
</protein>
<gene>
    <name evidence="2" type="ORF">V6N12_009362</name>
</gene>
<keyword evidence="3" id="KW-1185">Reference proteome</keyword>
<dbReference type="Proteomes" id="UP001472677">
    <property type="component" value="Unassembled WGS sequence"/>
</dbReference>
<comment type="caution">
    <text evidence="2">The sequence shown here is derived from an EMBL/GenBank/DDBJ whole genome shotgun (WGS) entry which is preliminary data.</text>
</comment>
<accession>A0ABR2EAS1</accession>
<organism evidence="2 3">
    <name type="scientific">Hibiscus sabdariffa</name>
    <name type="common">roselle</name>
    <dbReference type="NCBI Taxonomy" id="183260"/>
    <lineage>
        <taxon>Eukaryota</taxon>
        <taxon>Viridiplantae</taxon>
        <taxon>Streptophyta</taxon>
        <taxon>Embryophyta</taxon>
        <taxon>Tracheophyta</taxon>
        <taxon>Spermatophyta</taxon>
        <taxon>Magnoliopsida</taxon>
        <taxon>eudicotyledons</taxon>
        <taxon>Gunneridae</taxon>
        <taxon>Pentapetalae</taxon>
        <taxon>rosids</taxon>
        <taxon>malvids</taxon>
        <taxon>Malvales</taxon>
        <taxon>Malvaceae</taxon>
        <taxon>Malvoideae</taxon>
        <taxon>Hibiscus</taxon>
    </lineage>
</organism>
<reference evidence="2 3" key="1">
    <citation type="journal article" date="2024" name="G3 (Bethesda)">
        <title>Genome assembly of Hibiscus sabdariffa L. provides insights into metabolisms of medicinal natural products.</title>
        <authorList>
            <person name="Kim T."/>
        </authorList>
    </citation>
    <scope>NUCLEOTIDE SEQUENCE [LARGE SCALE GENOMIC DNA]</scope>
    <source>
        <strain evidence="2">TK-2024</strain>
        <tissue evidence="2">Old leaves</tissue>
    </source>
</reference>
<evidence type="ECO:0000256" key="1">
    <source>
        <dbReference type="SAM" id="MobiDB-lite"/>
    </source>
</evidence>
<feature type="region of interest" description="Disordered" evidence="1">
    <location>
        <begin position="1"/>
        <end position="49"/>
    </location>
</feature>
<proteinExistence type="predicted"/>
<evidence type="ECO:0000313" key="2">
    <source>
        <dbReference type="EMBL" id="KAK8555212.1"/>
    </source>
</evidence>